<organism evidence="3 4">
    <name type="scientific">Streptococcus macedonicus</name>
    <name type="common">Streptococcus gallolyticus macedonicus</name>
    <dbReference type="NCBI Taxonomy" id="59310"/>
    <lineage>
        <taxon>Bacteria</taxon>
        <taxon>Bacillati</taxon>
        <taxon>Bacillota</taxon>
        <taxon>Bacilli</taxon>
        <taxon>Lactobacillales</taxon>
        <taxon>Streptococcaceae</taxon>
        <taxon>Streptococcus</taxon>
    </lineage>
</organism>
<dbReference type="EMBL" id="CP113440">
    <property type="protein sequence ID" value="WAK62472.1"/>
    <property type="molecule type" value="Genomic_DNA"/>
</dbReference>
<keyword evidence="5" id="KW-1185">Reference proteome</keyword>
<dbReference type="RefSeq" id="WP_223246295.1">
    <property type="nucleotide sequence ID" value="NZ_CP113440.1"/>
</dbReference>
<dbReference type="GeneID" id="93936714"/>
<evidence type="ECO:0000313" key="2">
    <source>
        <dbReference type="EMBL" id="MCW8677048.1"/>
    </source>
</evidence>
<dbReference type="EMBL" id="JAPHJC010000001">
    <property type="protein sequence ID" value="MCW8677048.1"/>
    <property type="molecule type" value="Genomic_DNA"/>
</dbReference>
<evidence type="ECO:0000313" key="4">
    <source>
        <dbReference type="Proteomes" id="UP001156410"/>
    </source>
</evidence>
<reference evidence="5" key="4">
    <citation type="submission" date="2023-07" db="EMBL/GenBank/DDBJ databases">
        <title>Streptococcus macedonicus and Acinetobacter baumannii: co-inhabitants of the cheese production environment.</title>
        <authorList>
            <person name="Johnson J."/>
            <person name="Curtin C."/>
            <person name="Waite-Cusic J."/>
        </authorList>
    </citation>
    <scope>NUCLEOTIDE SEQUENCE [LARGE SCALE GENOMIC DNA]</scope>
    <source>
        <strain evidence="5">E28</strain>
    </source>
</reference>
<dbReference type="Proteomes" id="UP001209889">
    <property type="component" value="Unassembled WGS sequence"/>
</dbReference>
<keyword evidence="1" id="KW-1133">Transmembrane helix</keyword>
<reference evidence="2" key="5">
    <citation type="submission" date="2024-05" db="EMBL/GenBank/DDBJ databases">
        <title>Streptococcus macedonicus and Acinetobacter baumannii: co-inhabitants of the cheese production environment.</title>
        <authorList>
            <person name="Johnson J."/>
            <person name="Curtin C."/>
            <person name="Waite-Cusic J."/>
        </authorList>
    </citation>
    <scope>NUCLEOTIDE SEQUENCE</scope>
    <source>
        <strain evidence="2">E28</strain>
    </source>
</reference>
<reference evidence="5" key="1">
    <citation type="submission" date="2022-11" db="EMBL/GenBank/DDBJ databases">
        <title>Streptococcus macedonicus and Acinetobacter baumannii: co-inhabitants of the cheese production environment.</title>
        <authorList>
            <person name="Johnson J."/>
            <person name="Curtin C."/>
            <person name="Waite-Cusic J."/>
        </authorList>
    </citation>
    <scope>NUCLEOTIDE SEQUENCE [LARGE SCALE GENOMIC DNA]</scope>
    <source>
        <strain evidence="5">E28</strain>
    </source>
</reference>
<protein>
    <submittedName>
        <fullName evidence="3">Uncharacterized protein</fullName>
    </submittedName>
</protein>
<accession>A0A1C3SPK2</accession>
<gene>
    <name evidence="3" type="ORF">OQG81_06930</name>
    <name evidence="2" type="ORF">OQH01_00400</name>
</gene>
<feature type="transmembrane region" description="Helical" evidence="1">
    <location>
        <begin position="12"/>
        <end position="31"/>
    </location>
</feature>
<evidence type="ECO:0000313" key="5">
    <source>
        <dbReference type="Proteomes" id="UP001209889"/>
    </source>
</evidence>
<dbReference type="Proteomes" id="UP001156410">
    <property type="component" value="Chromosome"/>
</dbReference>
<evidence type="ECO:0000313" key="3">
    <source>
        <dbReference type="EMBL" id="WAK62472.1"/>
    </source>
</evidence>
<proteinExistence type="predicted"/>
<reference evidence="3" key="3">
    <citation type="submission" date="2022-11" db="EMBL/GenBank/DDBJ databases">
        <authorList>
            <person name="Johnson J.D."/>
        </authorList>
    </citation>
    <scope>NUCLEOTIDE SEQUENCE</scope>
    <source>
        <strain evidence="2">E28</strain>
        <strain evidence="3">E37</strain>
    </source>
</reference>
<keyword evidence="1" id="KW-0812">Transmembrane</keyword>
<name>A0A1C3SPK2_STRMC</name>
<evidence type="ECO:0000256" key="1">
    <source>
        <dbReference type="SAM" id="Phobius"/>
    </source>
</evidence>
<sequence>MISSTAGTEEWSTSFVPFILPMAFISLLLLLQYMIEYFNTKAEADRDLIRRYFYILGIRSLILFQSFRLINLG</sequence>
<reference evidence="3" key="2">
    <citation type="submission" date="2022-11" db="EMBL/GenBank/DDBJ databases">
        <title>Streptococcus macedonicus and Acinetobacter baumannii: co-inhabitants of the cheese production environment.</title>
        <authorList>
            <person name="Johnson J."/>
        </authorList>
    </citation>
    <scope>NUCLEOTIDE SEQUENCE</scope>
    <source>
        <strain evidence="3">E37</strain>
    </source>
</reference>
<feature type="transmembrane region" description="Helical" evidence="1">
    <location>
        <begin position="52"/>
        <end position="70"/>
    </location>
</feature>
<keyword evidence="1" id="KW-0472">Membrane</keyword>
<dbReference type="AlphaFoldDB" id="A0A1C3SPK2"/>